<feature type="compositionally biased region" description="Low complexity" evidence="2">
    <location>
        <begin position="413"/>
        <end position="427"/>
    </location>
</feature>
<evidence type="ECO:0000313" key="4">
    <source>
        <dbReference type="Proteomes" id="UP000220158"/>
    </source>
</evidence>
<evidence type="ECO:0000256" key="1">
    <source>
        <dbReference type="SAM" id="Coils"/>
    </source>
</evidence>
<protein>
    <submittedName>
        <fullName evidence="3">Uncharacterized protein</fullName>
    </submittedName>
</protein>
<feature type="compositionally biased region" description="Basic and acidic residues" evidence="2">
    <location>
        <begin position="428"/>
        <end position="440"/>
    </location>
</feature>
<dbReference type="EMBL" id="LN835307">
    <property type="protein sequence ID" value="CRH01141.1"/>
    <property type="molecule type" value="Genomic_DNA"/>
</dbReference>
<feature type="region of interest" description="Disordered" evidence="2">
    <location>
        <begin position="413"/>
        <end position="440"/>
    </location>
</feature>
<feature type="compositionally biased region" description="Polar residues" evidence="2">
    <location>
        <begin position="543"/>
        <end position="557"/>
    </location>
</feature>
<dbReference type="Proteomes" id="UP000220158">
    <property type="component" value="Chromosome 12"/>
</dbReference>
<feature type="coiled-coil region" evidence="1">
    <location>
        <begin position="912"/>
        <end position="961"/>
    </location>
</feature>
<keyword evidence="1" id="KW-0175">Coiled coil</keyword>
<dbReference type="GeneID" id="39737268"/>
<name>A0A1J1H928_PLARL</name>
<dbReference type="KEGG" id="prel:PRELSG_1202500"/>
<sequence>MDELGLYSTYDNICKYLLKDNSFDISLGEYHEILKNREKNNYKGHTFFDLNILTLYDEVIDVFKYNNFLIKNCNFSFLKVTRNMYQGRVHVFFSETESKFGVKTENINGIEKKNDTKSYNKKGNKTIKINDKKNFIINLKVCGNVVANIKDVLKDTFDSLIFYMIDKYNIKLKINHSYRVKETTNYILLNEEIYKFLYNEDYFRIDLNKLQFDIKDYSFIFYKNVTNFVDYFKYIKDIHSSAYIISLLVRILADKNRIQKYSAQLFFTKRNDECICSLYLRFIKQNQNSFEKAFFNSKLVCIKNIIDSLISLIEETKKRLMNGKNLTYPDEFLLCSFVKSFYSFKLIDLENFKRNNQGLLYNKNELKKNGEYHIPIVKKELNNKQTNINEKDTCLENNSLKCKLNEIKNNKFSNLKNNTNMHNNNNEDSNKSNEENEKKTEMRLSCYDILKSKYSHKKYTIRSDDLTEINENNNCNIGNIQPCNSNHNNRNNRVRNSRHDENNIITHCKNNNSNVDINNKNDYINKSNSNIRNNINEDRNSNYSEKNNKSGGRNNKYNNNSDIEMNNNNNNKNKKHFELKNSYNAKLSSNNRRNSFNFKSTNKTNDIMSINNESCENIKNYEEKIHYDIKNDSKSKRDNKLKNYIDKKCINNITSPELFYTLNGNDIEISVDLHEEYNNKKLLNKVQNNTNTNTNIDNINSDKLINTNEKDNMNKEHENNNILNLKRNSLNEEIFNKNDNKIRENNYEEICENTTNDDIYKSVSEEIFNNFKKKESELYKNSGNKRKIKEYKISTDKNIIFDQMVIEDDSKENRICINNVRNRIDFSKNNEEERENENLRNLNEIRKKKLINIYENNNNKINSVHNVNSKDDDHTNQINLYDYCSYYSSFSNHDNPENYMNNREIQNSEEIRVNQNVQNEEKTENNEELKNKDLQDDEILKDDIEINEEIENNEINRKTEENDNIKNYYFFEEENIINRKEEIIDNPYLISNITNNCKILLNCLYEELPIKNEVSSDGEKKEIDNFSVIKKISENFIYLNNHDKVNVINVLYNYESLLKRILHYEYIKKDYSFEIETCKFYLDHISYNQEKDSNEKSSNEKDFIEKYFNVKDINEKYLNEKDIMNSVSDYDKYMNENHLIHCEKAKKKNTYNFLENNKINKLVDKINYYDEKIKILHKIISTYTKINLSHLDNIKSYVELTEYIKLCSFKIYHNESISENENENIYLNNFKMQINEIKYKNNYCNDIFYENVNNYKFEKDEKKDLYLKKPKDLENAKKCKNILKRKFQNCFNEINTCDNRNGKEIVLNNSIFDNKIKYNKNQNIFNHSCSNMIHDNTSTNFKQKKKFGNDSISTRTQRASF</sequence>
<dbReference type="RefSeq" id="XP_028534142.1">
    <property type="nucleotide sequence ID" value="XM_028677788.1"/>
</dbReference>
<reference evidence="3 4" key="1">
    <citation type="submission" date="2015-04" db="EMBL/GenBank/DDBJ databases">
        <authorList>
            <consortium name="Pathogen Informatics"/>
        </authorList>
    </citation>
    <scope>NUCLEOTIDE SEQUENCE [LARGE SCALE GENOMIC DNA]</scope>
    <source>
        <strain evidence="3 4">SGS1</strain>
    </source>
</reference>
<gene>
    <name evidence="3" type="ORF">PRELSG_1202500</name>
</gene>
<dbReference type="OMA" id="NNMGNEY"/>
<keyword evidence="4" id="KW-1185">Reference proteome</keyword>
<dbReference type="VEuPathDB" id="PlasmoDB:PRELSG_1202500"/>
<feature type="coiled-coil region" evidence="1">
    <location>
        <begin position="817"/>
        <end position="849"/>
    </location>
</feature>
<accession>A0A1J1H928</accession>
<organism evidence="3 4">
    <name type="scientific">Plasmodium relictum</name>
    <dbReference type="NCBI Taxonomy" id="85471"/>
    <lineage>
        <taxon>Eukaryota</taxon>
        <taxon>Sar</taxon>
        <taxon>Alveolata</taxon>
        <taxon>Apicomplexa</taxon>
        <taxon>Aconoidasida</taxon>
        <taxon>Haemosporida</taxon>
        <taxon>Plasmodiidae</taxon>
        <taxon>Plasmodium</taxon>
        <taxon>Plasmodium (Haemamoeba)</taxon>
    </lineage>
</organism>
<evidence type="ECO:0000313" key="3">
    <source>
        <dbReference type="EMBL" id="CRH01141.1"/>
    </source>
</evidence>
<feature type="compositionally biased region" description="Low complexity" evidence="2">
    <location>
        <begin position="558"/>
        <end position="571"/>
    </location>
</feature>
<proteinExistence type="predicted"/>
<dbReference type="OrthoDB" id="387571at2759"/>
<feature type="region of interest" description="Disordered" evidence="2">
    <location>
        <begin position="527"/>
        <end position="575"/>
    </location>
</feature>
<evidence type="ECO:0000256" key="2">
    <source>
        <dbReference type="SAM" id="MobiDB-lite"/>
    </source>
</evidence>